<name>A0A0F8ZXS7_9ZZZZ</name>
<dbReference type="EMBL" id="LAZR01060889">
    <property type="protein sequence ID" value="KKK64736.1"/>
    <property type="molecule type" value="Genomic_DNA"/>
</dbReference>
<accession>A0A0F8ZXS7</accession>
<proteinExistence type="predicted"/>
<evidence type="ECO:0000313" key="2">
    <source>
        <dbReference type="EMBL" id="KKK64736.1"/>
    </source>
</evidence>
<sequence>MTDADALSKAAAGDVGETAQMEPVTEKIEAAKASFEGEAAEPMLKEERGHLSETIWRAGWEPGTKTERAARVEKTLHNSTVSGAHDNVSDLLVVGNGDMFRLLCKASSLSEGWMKSTKALEVASGCLVQVTTQQRNPDGSYAVAEALAFIPGVRVVPDENDGRKLKR</sequence>
<evidence type="ECO:0000256" key="1">
    <source>
        <dbReference type="SAM" id="MobiDB-lite"/>
    </source>
</evidence>
<comment type="caution">
    <text evidence="2">The sequence shown here is derived from an EMBL/GenBank/DDBJ whole genome shotgun (WGS) entry which is preliminary data.</text>
</comment>
<reference evidence="2" key="1">
    <citation type="journal article" date="2015" name="Nature">
        <title>Complex archaea that bridge the gap between prokaryotes and eukaryotes.</title>
        <authorList>
            <person name="Spang A."/>
            <person name="Saw J.H."/>
            <person name="Jorgensen S.L."/>
            <person name="Zaremba-Niedzwiedzka K."/>
            <person name="Martijn J."/>
            <person name="Lind A.E."/>
            <person name="van Eijk R."/>
            <person name="Schleper C."/>
            <person name="Guy L."/>
            <person name="Ettema T.J."/>
        </authorList>
    </citation>
    <scope>NUCLEOTIDE SEQUENCE</scope>
</reference>
<feature type="region of interest" description="Disordered" evidence="1">
    <location>
        <begin position="1"/>
        <end position="23"/>
    </location>
</feature>
<protein>
    <submittedName>
        <fullName evidence="2">Uncharacterized protein</fullName>
    </submittedName>
</protein>
<dbReference type="AlphaFoldDB" id="A0A0F8ZXS7"/>
<gene>
    <name evidence="2" type="ORF">LCGC14_2981200</name>
</gene>
<organism evidence="2">
    <name type="scientific">marine sediment metagenome</name>
    <dbReference type="NCBI Taxonomy" id="412755"/>
    <lineage>
        <taxon>unclassified sequences</taxon>
        <taxon>metagenomes</taxon>
        <taxon>ecological metagenomes</taxon>
    </lineage>
</organism>